<evidence type="ECO:0008006" key="5">
    <source>
        <dbReference type="Google" id="ProtNLM"/>
    </source>
</evidence>
<dbReference type="Proteomes" id="UP001521184">
    <property type="component" value="Unassembled WGS sequence"/>
</dbReference>
<gene>
    <name evidence="3" type="ORF">SLS58_007639</name>
</gene>
<keyword evidence="4" id="KW-1185">Reference proteome</keyword>
<dbReference type="CDD" id="cd12148">
    <property type="entry name" value="fungal_TF_MHR"/>
    <property type="match status" value="1"/>
</dbReference>
<keyword evidence="1" id="KW-0539">Nucleus</keyword>
<feature type="region of interest" description="Disordered" evidence="2">
    <location>
        <begin position="131"/>
        <end position="176"/>
    </location>
</feature>
<dbReference type="Gene3D" id="4.10.240.10">
    <property type="entry name" value="Zn(2)-C6 fungal-type DNA-binding domain"/>
    <property type="match status" value="1"/>
</dbReference>
<dbReference type="InterPro" id="IPR001138">
    <property type="entry name" value="Zn2Cys6_DnaBD"/>
</dbReference>
<dbReference type="CDD" id="cd00067">
    <property type="entry name" value="GAL4"/>
    <property type="match status" value="1"/>
</dbReference>
<proteinExistence type="predicted"/>
<dbReference type="InterPro" id="IPR036864">
    <property type="entry name" value="Zn2-C6_fun-type_DNA-bd_sf"/>
</dbReference>
<comment type="caution">
    <text evidence="3">The sequence shown here is derived from an EMBL/GenBank/DDBJ whole genome shotgun (WGS) entry which is preliminary data.</text>
</comment>
<evidence type="ECO:0000256" key="2">
    <source>
        <dbReference type="SAM" id="MobiDB-lite"/>
    </source>
</evidence>
<dbReference type="InterPro" id="IPR053187">
    <property type="entry name" value="Notoamide_regulator"/>
</dbReference>
<dbReference type="PANTHER" id="PTHR47256">
    <property type="entry name" value="ZN(II)2CYS6 TRANSCRIPTION FACTOR (EUROFUNG)-RELATED"/>
    <property type="match status" value="1"/>
</dbReference>
<accession>A0ABR3TJP1</accession>
<evidence type="ECO:0000313" key="4">
    <source>
        <dbReference type="Proteomes" id="UP001521184"/>
    </source>
</evidence>
<reference evidence="3 4" key="1">
    <citation type="journal article" date="2023" name="Plant Dis.">
        <title>First Report of Diplodia intermedia Causing Canker and Dieback Diseases on Apple Trees in Canada.</title>
        <authorList>
            <person name="Ellouze W."/>
            <person name="Ilyukhin E."/>
            <person name="Sulman M."/>
            <person name="Ali S."/>
        </authorList>
    </citation>
    <scope>NUCLEOTIDE SEQUENCE [LARGE SCALE GENOMIC DNA]</scope>
    <source>
        <strain evidence="3 4">M45-28</strain>
    </source>
</reference>
<evidence type="ECO:0000313" key="3">
    <source>
        <dbReference type="EMBL" id="KAL1639741.1"/>
    </source>
</evidence>
<dbReference type="PANTHER" id="PTHR47256:SF1">
    <property type="entry name" value="ZN(II)2CYS6 TRANSCRIPTION FACTOR (EUROFUNG)"/>
    <property type="match status" value="1"/>
</dbReference>
<protein>
    <recommendedName>
        <fullName evidence="5">Zn(2)-C6 fungal-type domain-containing protein</fullName>
    </recommendedName>
</protein>
<organism evidence="3 4">
    <name type="scientific">Diplodia intermedia</name>
    <dbReference type="NCBI Taxonomy" id="856260"/>
    <lineage>
        <taxon>Eukaryota</taxon>
        <taxon>Fungi</taxon>
        <taxon>Dikarya</taxon>
        <taxon>Ascomycota</taxon>
        <taxon>Pezizomycotina</taxon>
        <taxon>Dothideomycetes</taxon>
        <taxon>Dothideomycetes incertae sedis</taxon>
        <taxon>Botryosphaeriales</taxon>
        <taxon>Botryosphaeriaceae</taxon>
        <taxon>Diplodia</taxon>
    </lineage>
</organism>
<evidence type="ECO:0000256" key="1">
    <source>
        <dbReference type="ARBA" id="ARBA00023242"/>
    </source>
</evidence>
<dbReference type="EMBL" id="JAKEKT020000059">
    <property type="protein sequence ID" value="KAL1639741.1"/>
    <property type="molecule type" value="Genomic_DNA"/>
</dbReference>
<name>A0ABR3TJP1_9PEZI</name>
<feature type="region of interest" description="Disordered" evidence="2">
    <location>
        <begin position="1"/>
        <end position="32"/>
    </location>
</feature>
<sequence>MARQIVPRSLSPLTADPSAQPSPIAGRKRKRPKGILSVACLPCQKRKIKMVPLTQPSQCDGARPACHQCASKKAEADCAYDVPEGQSRTDALKSHTSELQTRVSTSVSLLWALKMAPPDEAARILERIKSSPDPSHVLDQPAGLDLLDSTPTSEPQDPTFQPPPPSSSGTSVDTLHPSNQHRLLSSVFALLRSPATREAFRVFHQCTGLLFLVFTKAQGGAALQEVQDNDDAAISKASICEVCAMAALGAQYSQGRISSENGHYFYNVARQYLDDAIAADPLRAMKACALLAMYNILKKASVSLVYVGMPPLSHEYIS</sequence>